<gene>
    <name evidence="2" type="ORF">CGZ88_0507</name>
</gene>
<evidence type="ECO:0008006" key="4">
    <source>
        <dbReference type="Google" id="ProtNLM"/>
    </source>
</evidence>
<proteinExistence type="predicted"/>
<accession>A0A2N5J2A1</accession>
<reference evidence="2 3" key="1">
    <citation type="submission" date="2017-07" db="EMBL/GenBank/DDBJ databases">
        <title>Bifidobacterium novel species.</title>
        <authorList>
            <person name="Lugli G.A."/>
            <person name="Milani C."/>
            <person name="Duranti S."/>
            <person name="Mangifesta M."/>
        </authorList>
    </citation>
    <scope>NUCLEOTIDE SEQUENCE [LARGE SCALE GENOMIC DNA]</scope>
    <source>
        <strain evidence="3">Goo31D</strain>
    </source>
</reference>
<keyword evidence="1" id="KW-0812">Transmembrane</keyword>
<dbReference type="Proteomes" id="UP000234935">
    <property type="component" value="Unassembled WGS sequence"/>
</dbReference>
<keyword evidence="3" id="KW-1185">Reference proteome</keyword>
<keyword evidence="1" id="KW-0472">Membrane</keyword>
<feature type="transmembrane region" description="Helical" evidence="1">
    <location>
        <begin position="75"/>
        <end position="97"/>
    </location>
</feature>
<feature type="transmembrane region" description="Helical" evidence="1">
    <location>
        <begin position="50"/>
        <end position="68"/>
    </location>
</feature>
<dbReference type="Pfam" id="PF11457">
    <property type="entry name" value="DUF3021"/>
    <property type="match status" value="1"/>
</dbReference>
<sequence>MNNSNPSIGKTLAIYTATGIGIASFIGSLFSGIVGMIMGGSTGSMLVKQFVATLVIGIAFGAPAIIWVSDRLATWIKLIVAIVPGTIIYTCIAWWIGWIPREYGVWAVISTIVMILVVTLIICAICGVVFRSNVRTMNDYLKRRQQISH</sequence>
<protein>
    <recommendedName>
        <fullName evidence="4">DUF3021 domain-containing protein</fullName>
    </recommendedName>
</protein>
<evidence type="ECO:0000313" key="2">
    <source>
        <dbReference type="EMBL" id="PLS28345.1"/>
    </source>
</evidence>
<comment type="caution">
    <text evidence="2">The sequence shown here is derived from an EMBL/GenBank/DDBJ whole genome shotgun (WGS) entry which is preliminary data.</text>
</comment>
<dbReference type="RefSeq" id="WP_165778689.1">
    <property type="nucleotide sequence ID" value="NZ_NMYC01000001.1"/>
</dbReference>
<feature type="transmembrane region" description="Helical" evidence="1">
    <location>
        <begin position="12"/>
        <end position="38"/>
    </location>
</feature>
<dbReference type="AlphaFoldDB" id="A0A2N5J2A1"/>
<dbReference type="EMBL" id="NMYC01000001">
    <property type="protein sequence ID" value="PLS28345.1"/>
    <property type="molecule type" value="Genomic_DNA"/>
</dbReference>
<evidence type="ECO:0000256" key="1">
    <source>
        <dbReference type="SAM" id="Phobius"/>
    </source>
</evidence>
<name>A0A2N5J2A1_9BIFI</name>
<evidence type="ECO:0000313" key="3">
    <source>
        <dbReference type="Proteomes" id="UP000234935"/>
    </source>
</evidence>
<dbReference type="InterPro" id="IPR021560">
    <property type="entry name" value="DUF3021"/>
</dbReference>
<organism evidence="2 3">
    <name type="scientific">Bifidobacterium anseris</name>
    <dbReference type="NCBI Taxonomy" id="2020963"/>
    <lineage>
        <taxon>Bacteria</taxon>
        <taxon>Bacillati</taxon>
        <taxon>Actinomycetota</taxon>
        <taxon>Actinomycetes</taxon>
        <taxon>Bifidobacteriales</taxon>
        <taxon>Bifidobacteriaceae</taxon>
        <taxon>Bifidobacterium</taxon>
    </lineage>
</organism>
<feature type="transmembrane region" description="Helical" evidence="1">
    <location>
        <begin position="103"/>
        <end position="130"/>
    </location>
</feature>
<keyword evidence="1" id="KW-1133">Transmembrane helix</keyword>